<feature type="region of interest" description="Disordered" evidence="1">
    <location>
        <begin position="188"/>
        <end position="221"/>
    </location>
</feature>
<dbReference type="EMBL" id="JAEHOH010000006">
    <property type="protein sequence ID" value="MBK0418435.1"/>
    <property type="molecule type" value="Genomic_DNA"/>
</dbReference>
<evidence type="ECO:0000259" key="2">
    <source>
        <dbReference type="Pfam" id="PF03551"/>
    </source>
</evidence>
<comment type="caution">
    <text evidence="4">The sequence shown here is derived from an EMBL/GenBank/DDBJ whole genome shotgun (WGS) entry which is preliminary data.</text>
</comment>
<organism evidence="4 5">
    <name type="scientific">Leucobacter chromiisoli</name>
    <dbReference type="NCBI Taxonomy" id="2796471"/>
    <lineage>
        <taxon>Bacteria</taxon>
        <taxon>Bacillati</taxon>
        <taxon>Actinomycetota</taxon>
        <taxon>Actinomycetes</taxon>
        <taxon>Micrococcales</taxon>
        <taxon>Microbacteriaceae</taxon>
        <taxon>Leucobacter</taxon>
    </lineage>
</organism>
<name>A0A934Q6T9_9MICO</name>
<dbReference type="InterPro" id="IPR005149">
    <property type="entry name" value="Tscrpt_reg_PadR_N"/>
</dbReference>
<dbReference type="Pfam" id="PF10400">
    <property type="entry name" value="Vir_act_alpha_C"/>
    <property type="match status" value="1"/>
</dbReference>
<proteinExistence type="predicted"/>
<dbReference type="Gene3D" id="1.10.10.10">
    <property type="entry name" value="Winged helix-like DNA-binding domain superfamily/Winged helix DNA-binding domain"/>
    <property type="match status" value="1"/>
</dbReference>
<sequence length="221" mass="23190">MSVKHAMLALLAAQPSSTYQLRKRFDASTGESWPLNIGQVSSTLQRLERDGLVVRGGEAAGAPAAASAGDEAGGQPWRLTEAGVGELAEWWARPVASAQRGRDELVVKFALAVVTPGVDIARLVQTQRAATQRAMHDLTRVRRDVEPDGLVARLILDHHLFAAEAELRWLDDVEASLARAHRAAATGSASGIADDGGAGAEDARGIVSDARAGTASKASGR</sequence>
<keyword evidence="5" id="KW-1185">Reference proteome</keyword>
<evidence type="ECO:0000256" key="1">
    <source>
        <dbReference type="SAM" id="MobiDB-lite"/>
    </source>
</evidence>
<dbReference type="InterPro" id="IPR018309">
    <property type="entry name" value="Tscrpt_reg_PadR_C"/>
</dbReference>
<dbReference type="AlphaFoldDB" id="A0A934Q6T9"/>
<dbReference type="SUPFAM" id="SSF46785">
    <property type="entry name" value="Winged helix' DNA-binding domain"/>
    <property type="match status" value="1"/>
</dbReference>
<evidence type="ECO:0000313" key="5">
    <source>
        <dbReference type="Proteomes" id="UP000608530"/>
    </source>
</evidence>
<dbReference type="Pfam" id="PF03551">
    <property type="entry name" value="PadR"/>
    <property type="match status" value="1"/>
</dbReference>
<feature type="domain" description="Transcription regulator PadR N-terminal" evidence="2">
    <location>
        <begin position="7"/>
        <end position="58"/>
    </location>
</feature>
<dbReference type="InterPro" id="IPR036388">
    <property type="entry name" value="WH-like_DNA-bd_sf"/>
</dbReference>
<dbReference type="PANTHER" id="PTHR43252:SF6">
    <property type="entry name" value="NEGATIVE TRANSCRIPTION REGULATOR PADR"/>
    <property type="match status" value="1"/>
</dbReference>
<accession>A0A934Q6T9</accession>
<feature type="domain" description="Transcription regulator PadR C-terminal" evidence="3">
    <location>
        <begin position="102"/>
        <end position="177"/>
    </location>
</feature>
<dbReference type="InterPro" id="IPR036390">
    <property type="entry name" value="WH_DNA-bd_sf"/>
</dbReference>
<reference evidence="4" key="1">
    <citation type="submission" date="2020-12" db="EMBL/GenBank/DDBJ databases">
        <title>Leucobacter sp. CAS1, isolated from Chromium sludge.</title>
        <authorList>
            <person name="Xu Z."/>
        </authorList>
    </citation>
    <scope>NUCLEOTIDE SEQUENCE</scope>
    <source>
        <strain evidence="4">CSA1</strain>
    </source>
</reference>
<evidence type="ECO:0000259" key="3">
    <source>
        <dbReference type="Pfam" id="PF10400"/>
    </source>
</evidence>
<dbReference type="Proteomes" id="UP000608530">
    <property type="component" value="Unassembled WGS sequence"/>
</dbReference>
<protein>
    <submittedName>
        <fullName evidence="4">PadR family transcriptional regulator</fullName>
    </submittedName>
</protein>
<evidence type="ECO:0000313" key="4">
    <source>
        <dbReference type="EMBL" id="MBK0418435.1"/>
    </source>
</evidence>
<gene>
    <name evidence="4" type="ORF">JD276_05230</name>
</gene>
<dbReference type="PANTHER" id="PTHR43252">
    <property type="entry name" value="TRANSCRIPTIONAL REGULATOR YQJI"/>
    <property type="match status" value="1"/>
</dbReference>
<dbReference type="RefSeq" id="WP_200114562.1">
    <property type="nucleotide sequence ID" value="NZ_JAEHOH010000006.1"/>
</dbReference>